<accession>M0M8X0</accession>
<dbReference type="OrthoDB" id="191535at2157"/>
<dbReference type="RefSeq" id="WP_006672296.1">
    <property type="nucleotide sequence ID" value="NZ_AOMA01000070.1"/>
</dbReference>
<dbReference type="STRING" id="1227454.C446_06775"/>
<dbReference type="AlphaFoldDB" id="M0M8X0"/>
<feature type="transmembrane region" description="Helical" evidence="1">
    <location>
        <begin position="21"/>
        <end position="42"/>
    </location>
</feature>
<keyword evidence="1" id="KW-0472">Membrane</keyword>
<keyword evidence="1" id="KW-0812">Transmembrane</keyword>
<evidence type="ECO:0000313" key="3">
    <source>
        <dbReference type="Proteomes" id="UP000011607"/>
    </source>
</evidence>
<keyword evidence="1" id="KW-1133">Transmembrane helix</keyword>
<comment type="caution">
    <text evidence="2">The sequence shown here is derived from an EMBL/GenBank/DDBJ whole genome shotgun (WGS) entry which is preliminary data.</text>
</comment>
<evidence type="ECO:0000313" key="2">
    <source>
        <dbReference type="EMBL" id="EMA40860.1"/>
    </source>
</evidence>
<evidence type="ECO:0000256" key="1">
    <source>
        <dbReference type="SAM" id="Phobius"/>
    </source>
</evidence>
<organism evidence="2 3">
    <name type="scientific">Halobiforma nitratireducens JCM 10879</name>
    <dbReference type="NCBI Taxonomy" id="1227454"/>
    <lineage>
        <taxon>Archaea</taxon>
        <taxon>Methanobacteriati</taxon>
        <taxon>Methanobacteriota</taxon>
        <taxon>Stenosarchaea group</taxon>
        <taxon>Halobacteria</taxon>
        <taxon>Halobacteriales</taxon>
        <taxon>Natrialbaceae</taxon>
        <taxon>Halobiforma</taxon>
    </lineage>
</organism>
<sequence length="79" mass="7851">MTGPTDSSKADAPGNPAARHAVSALRLAALALVVVGFVGWAVEDAAFALESPYTIAFGAGVACAIVSIYLGIFLADGGE</sequence>
<proteinExistence type="predicted"/>
<dbReference type="Proteomes" id="UP000011607">
    <property type="component" value="Unassembled WGS sequence"/>
</dbReference>
<dbReference type="eggNOG" id="arCOG10711">
    <property type="taxonomic scope" value="Archaea"/>
</dbReference>
<feature type="transmembrane region" description="Helical" evidence="1">
    <location>
        <begin position="54"/>
        <end position="75"/>
    </location>
</feature>
<name>M0M8X0_9EURY</name>
<keyword evidence="3" id="KW-1185">Reference proteome</keyword>
<gene>
    <name evidence="2" type="ORF">C446_06775</name>
</gene>
<protein>
    <submittedName>
        <fullName evidence="2">Solute carrier family 6, member 8</fullName>
    </submittedName>
</protein>
<reference evidence="2 3" key="1">
    <citation type="journal article" date="2014" name="PLoS Genet.">
        <title>Phylogenetically driven sequencing of extremely halophilic archaea reveals strategies for static and dynamic osmo-response.</title>
        <authorList>
            <person name="Becker E.A."/>
            <person name="Seitzer P.M."/>
            <person name="Tritt A."/>
            <person name="Larsen D."/>
            <person name="Krusor M."/>
            <person name="Yao A.I."/>
            <person name="Wu D."/>
            <person name="Madern D."/>
            <person name="Eisen J.A."/>
            <person name="Darling A.E."/>
            <person name="Facciotti M.T."/>
        </authorList>
    </citation>
    <scope>NUCLEOTIDE SEQUENCE [LARGE SCALE GENOMIC DNA]</scope>
    <source>
        <strain evidence="2 3">JCM 10879</strain>
    </source>
</reference>
<dbReference type="EMBL" id="AOMA01000070">
    <property type="protein sequence ID" value="EMA40860.1"/>
    <property type="molecule type" value="Genomic_DNA"/>
</dbReference>